<sequence length="232" mass="25787">MVATRRRVYEPLQCAADPEQLDREGQVRLDPRRWQGKKGGAIPAFYKPAVRVADPPAENQPQLDRDVLRAAAQEVPKAELPEAMRPRVDSLEAAVNALDDEVNAMRAELAQMRKETRENAEVVRETQQMIREIRDSVAAKNSCSGRAVNTQNNRKRPADDKTLAESRAAKVLKAATGDSSTRARSAHQSGQDEDGVFLSPVQEKPSKNRRNSLRWTIAWNEPEPETNAAADG</sequence>
<gene>
    <name evidence="3" type="ORF">PBRA_003103</name>
</gene>
<accession>A0A0G4J6W5</accession>
<name>A0A0G4J6W5_PLABS</name>
<feature type="compositionally biased region" description="Polar residues" evidence="2">
    <location>
        <begin position="177"/>
        <end position="189"/>
    </location>
</feature>
<keyword evidence="4" id="KW-1185">Reference proteome</keyword>
<feature type="coiled-coil region" evidence="1">
    <location>
        <begin position="88"/>
        <end position="115"/>
    </location>
</feature>
<evidence type="ECO:0000313" key="4">
    <source>
        <dbReference type="Proteomes" id="UP000039324"/>
    </source>
</evidence>
<evidence type="ECO:0000256" key="1">
    <source>
        <dbReference type="SAM" id="Coils"/>
    </source>
</evidence>
<feature type="region of interest" description="Disordered" evidence="2">
    <location>
        <begin position="141"/>
        <end position="232"/>
    </location>
</feature>
<keyword evidence="1" id="KW-0175">Coiled coil</keyword>
<feature type="compositionally biased region" description="Polar residues" evidence="2">
    <location>
        <begin position="141"/>
        <end position="152"/>
    </location>
</feature>
<dbReference type="EMBL" id="CDSF01000144">
    <property type="protein sequence ID" value="CEP03343.1"/>
    <property type="molecule type" value="Genomic_DNA"/>
</dbReference>
<feature type="compositionally biased region" description="Basic and acidic residues" evidence="2">
    <location>
        <begin position="156"/>
        <end position="168"/>
    </location>
</feature>
<evidence type="ECO:0000313" key="3">
    <source>
        <dbReference type="EMBL" id="CEP03343.1"/>
    </source>
</evidence>
<proteinExistence type="predicted"/>
<reference evidence="3 4" key="1">
    <citation type="submission" date="2015-02" db="EMBL/GenBank/DDBJ databases">
        <authorList>
            <person name="Chooi Y.-H."/>
        </authorList>
    </citation>
    <scope>NUCLEOTIDE SEQUENCE [LARGE SCALE GENOMIC DNA]</scope>
    <source>
        <strain evidence="3">E3</strain>
    </source>
</reference>
<dbReference type="AlphaFoldDB" id="A0A0G4J6W5"/>
<protein>
    <submittedName>
        <fullName evidence="3">Uncharacterized protein</fullName>
    </submittedName>
</protein>
<evidence type="ECO:0000256" key="2">
    <source>
        <dbReference type="SAM" id="MobiDB-lite"/>
    </source>
</evidence>
<organism evidence="3 4">
    <name type="scientific">Plasmodiophora brassicae</name>
    <name type="common">Clubroot disease agent</name>
    <dbReference type="NCBI Taxonomy" id="37360"/>
    <lineage>
        <taxon>Eukaryota</taxon>
        <taxon>Sar</taxon>
        <taxon>Rhizaria</taxon>
        <taxon>Endomyxa</taxon>
        <taxon>Phytomyxea</taxon>
        <taxon>Plasmodiophorida</taxon>
        <taxon>Plasmodiophoridae</taxon>
        <taxon>Plasmodiophora</taxon>
    </lineage>
</organism>
<dbReference type="Proteomes" id="UP000039324">
    <property type="component" value="Unassembled WGS sequence"/>
</dbReference>